<dbReference type="RefSeq" id="WP_038498722.1">
    <property type="nucleotide sequence ID" value="NZ_CP008985.1"/>
</dbReference>
<dbReference type="FunFam" id="3.40.50.150:FF:000028">
    <property type="entry name" value="Ubiquinone biosynthesis O-methyltransferase"/>
    <property type="match status" value="1"/>
</dbReference>
<evidence type="ECO:0000256" key="2">
    <source>
        <dbReference type="ARBA" id="ARBA00022679"/>
    </source>
</evidence>
<keyword evidence="1 5" id="KW-0489">Methyltransferase</keyword>
<name>A0A088N1Z5_9GAMM</name>
<keyword evidence="6" id="KW-0830">Ubiquinone</keyword>
<feature type="binding site" evidence="5">
    <location>
        <position position="47"/>
    </location>
    <ligand>
        <name>S-adenosyl-L-methionine</name>
        <dbReference type="ChEBI" id="CHEBI:59789"/>
    </ligand>
</feature>
<comment type="pathway">
    <text evidence="5">Cofactor biosynthesis; ubiquinone biosynthesis.</text>
</comment>
<feature type="binding site" evidence="5">
    <location>
        <position position="67"/>
    </location>
    <ligand>
        <name>S-adenosyl-L-methionine</name>
        <dbReference type="ChEBI" id="CHEBI:59789"/>
    </ligand>
</feature>
<evidence type="ECO:0000313" key="6">
    <source>
        <dbReference type="EMBL" id="AIN47306.1"/>
    </source>
</evidence>
<comment type="similarity">
    <text evidence="5">Belongs to the methyltransferase superfamily. UbiG/COQ3 family.</text>
</comment>
<evidence type="ECO:0000313" key="7">
    <source>
        <dbReference type="Proteomes" id="UP000067325"/>
    </source>
</evidence>
<reference evidence="6 7" key="1">
    <citation type="journal article" date="2014" name="MBio">
        <title>Differential genome evolution between companion symbionts in an insect-bacterial symbiosis.</title>
        <authorList>
            <person name="Bennett G.M."/>
            <person name="McCutcheon J.P."/>
            <person name="MacDonald B.R."/>
            <person name="Romanovicz D."/>
            <person name="Moran N.A."/>
        </authorList>
    </citation>
    <scope>NUCLEOTIDE SEQUENCE [LARGE SCALE GENOMIC DNA]</scope>
    <source>
        <strain evidence="6 7">BGSS</strain>
    </source>
</reference>
<evidence type="ECO:0000256" key="4">
    <source>
        <dbReference type="ARBA" id="ARBA00022691"/>
    </source>
</evidence>
<dbReference type="GO" id="GO:0032259">
    <property type="term" value="P:methylation"/>
    <property type="evidence" value="ECO:0007669"/>
    <property type="project" value="UniProtKB-KW"/>
</dbReference>
<gene>
    <name evidence="5" type="primary">ubiG</name>
    <name evidence="6" type="ORF">IM45_869</name>
</gene>
<dbReference type="CDD" id="cd02440">
    <property type="entry name" value="AdoMet_MTases"/>
    <property type="match status" value="1"/>
</dbReference>
<evidence type="ECO:0000256" key="3">
    <source>
        <dbReference type="ARBA" id="ARBA00022688"/>
    </source>
</evidence>
<dbReference type="Gene3D" id="3.40.50.150">
    <property type="entry name" value="Vaccinia Virus protein VP39"/>
    <property type="match status" value="1"/>
</dbReference>
<dbReference type="UniPathway" id="UPA00232"/>
<feature type="binding site" evidence="5">
    <location>
        <position position="88"/>
    </location>
    <ligand>
        <name>S-adenosyl-L-methionine</name>
        <dbReference type="ChEBI" id="CHEBI:59789"/>
    </ligand>
</feature>
<accession>A0A088N1Z5</accession>
<dbReference type="InterPro" id="IPR029063">
    <property type="entry name" value="SAM-dependent_MTases_sf"/>
</dbReference>
<dbReference type="Pfam" id="PF13489">
    <property type="entry name" value="Methyltransf_23"/>
    <property type="match status" value="1"/>
</dbReference>
<dbReference type="PANTHER" id="PTHR43464:SF19">
    <property type="entry name" value="UBIQUINONE BIOSYNTHESIS O-METHYLTRANSFERASE, MITOCHONDRIAL"/>
    <property type="match status" value="1"/>
</dbReference>
<sequence>MNYKANHDSMQQENVNLNEITKFNAVATSWWKPNGKLKLLHRMNPLRFNYILNRAGGLFGKKILDIGCGGGILAESMAREGASVTGLDMSSTLLEVARLHALDSGIKIEYIEQTVEKHAQTNLAVYDIVTCMEMLEHVPNPASIVHSCARLVSQGGEVFFSTINRNIKAWLMVILSAEYLLRIIPYGTHDVNHFIKPAELLNWIDETSLCEQHITGIHYNPLLKIFKFDNNVHINYMLHTRRLN</sequence>
<dbReference type="eggNOG" id="COG2227">
    <property type="taxonomic scope" value="Bacteria"/>
</dbReference>
<comment type="function">
    <text evidence="5">O-methyltransferase that catalyzes the 2 O-methylation steps in the ubiquinone biosynthetic pathway.</text>
</comment>
<protein>
    <recommendedName>
        <fullName evidence="5">Ubiquinone biosynthesis O-methyltransferase</fullName>
    </recommendedName>
    <alternativeName>
        <fullName evidence="5">2-polyprenyl-6-hydroxyphenol methylase</fullName>
        <ecNumber evidence="5">2.1.1.222</ecNumber>
    </alternativeName>
    <alternativeName>
        <fullName evidence="5">3-demethylubiquinone 3-O-methyltransferase</fullName>
        <ecNumber evidence="5">2.1.1.64</ecNumber>
    </alternativeName>
</protein>
<dbReference type="Proteomes" id="UP000067325">
    <property type="component" value="Chromosome"/>
</dbReference>
<organism evidence="6 7">
    <name type="scientific">Candidatus Palibaumannia cicadellinicola</name>
    <dbReference type="NCBI Taxonomy" id="186490"/>
    <lineage>
        <taxon>Bacteria</taxon>
        <taxon>Pseudomonadati</taxon>
        <taxon>Pseudomonadota</taxon>
        <taxon>Gammaproteobacteria</taxon>
        <taxon>Candidatus Palibaumannia</taxon>
    </lineage>
</organism>
<evidence type="ECO:0000256" key="1">
    <source>
        <dbReference type="ARBA" id="ARBA00022603"/>
    </source>
</evidence>
<dbReference type="NCBIfam" id="TIGR01983">
    <property type="entry name" value="UbiG"/>
    <property type="match status" value="1"/>
</dbReference>
<dbReference type="PANTHER" id="PTHR43464">
    <property type="entry name" value="METHYLTRANSFERASE"/>
    <property type="match status" value="1"/>
</dbReference>
<feature type="binding site" evidence="5">
    <location>
        <position position="132"/>
    </location>
    <ligand>
        <name>S-adenosyl-L-methionine</name>
        <dbReference type="ChEBI" id="CHEBI:59789"/>
    </ligand>
</feature>
<dbReference type="OrthoDB" id="9801538at2"/>
<dbReference type="HAMAP" id="MF_00472">
    <property type="entry name" value="UbiG"/>
    <property type="match status" value="1"/>
</dbReference>
<dbReference type="InterPro" id="IPR010233">
    <property type="entry name" value="UbiG_MeTrfase"/>
</dbReference>
<dbReference type="EMBL" id="CP008985">
    <property type="protein sequence ID" value="AIN47306.1"/>
    <property type="molecule type" value="Genomic_DNA"/>
</dbReference>
<dbReference type="KEGG" id="bcib:IM45_869"/>
<proteinExistence type="inferred from homology"/>
<comment type="catalytic activity">
    <reaction evidence="5">
        <text>a 3-(all-trans-polyprenyl)benzene-1,2-diol + S-adenosyl-L-methionine = a 2-methoxy-6-(all-trans-polyprenyl)phenol + S-adenosyl-L-homocysteine + H(+)</text>
        <dbReference type="Rhea" id="RHEA:31411"/>
        <dbReference type="Rhea" id="RHEA-COMP:9550"/>
        <dbReference type="Rhea" id="RHEA-COMP:9551"/>
        <dbReference type="ChEBI" id="CHEBI:15378"/>
        <dbReference type="ChEBI" id="CHEBI:57856"/>
        <dbReference type="ChEBI" id="CHEBI:59789"/>
        <dbReference type="ChEBI" id="CHEBI:62729"/>
        <dbReference type="ChEBI" id="CHEBI:62731"/>
        <dbReference type="EC" id="2.1.1.222"/>
    </reaction>
</comment>
<evidence type="ECO:0000256" key="5">
    <source>
        <dbReference type="HAMAP-Rule" id="MF_00472"/>
    </source>
</evidence>
<keyword evidence="4 5" id="KW-0949">S-adenosyl-L-methionine</keyword>
<dbReference type="SUPFAM" id="SSF53335">
    <property type="entry name" value="S-adenosyl-L-methionine-dependent methyltransferases"/>
    <property type="match status" value="1"/>
</dbReference>
<dbReference type="EC" id="2.1.1.64" evidence="5"/>
<keyword evidence="3 5" id="KW-0831">Ubiquinone biosynthesis</keyword>
<dbReference type="GO" id="GO:0102208">
    <property type="term" value="F:2-polyprenyl-6-hydroxyphenol methylase activity"/>
    <property type="evidence" value="ECO:0007669"/>
    <property type="project" value="UniProtKB-EC"/>
</dbReference>
<dbReference type="EC" id="2.1.1.222" evidence="5"/>
<dbReference type="GO" id="GO:0010420">
    <property type="term" value="F:polyprenyldihydroxybenzoate methyltransferase activity"/>
    <property type="evidence" value="ECO:0007669"/>
    <property type="project" value="InterPro"/>
</dbReference>
<dbReference type="AlphaFoldDB" id="A0A088N1Z5"/>
<keyword evidence="2 5" id="KW-0808">Transferase</keyword>
<dbReference type="GO" id="GO:0061542">
    <property type="term" value="F:3-demethylubiquinol 3-O-methyltransferase activity"/>
    <property type="evidence" value="ECO:0007669"/>
    <property type="project" value="UniProtKB-UniRule"/>
</dbReference>
<comment type="catalytic activity">
    <reaction evidence="5">
        <text>a 3-demethylubiquinol + S-adenosyl-L-methionine = a ubiquinol + S-adenosyl-L-homocysteine + H(+)</text>
        <dbReference type="Rhea" id="RHEA:44380"/>
        <dbReference type="Rhea" id="RHEA-COMP:9566"/>
        <dbReference type="Rhea" id="RHEA-COMP:10914"/>
        <dbReference type="ChEBI" id="CHEBI:15378"/>
        <dbReference type="ChEBI" id="CHEBI:17976"/>
        <dbReference type="ChEBI" id="CHEBI:57856"/>
        <dbReference type="ChEBI" id="CHEBI:59789"/>
        <dbReference type="ChEBI" id="CHEBI:84422"/>
        <dbReference type="EC" id="2.1.1.64"/>
    </reaction>
</comment>